<dbReference type="Proteomes" id="UP000634004">
    <property type="component" value="Unassembled WGS sequence"/>
</dbReference>
<evidence type="ECO:0000256" key="1">
    <source>
        <dbReference type="SAM" id="MobiDB-lite"/>
    </source>
</evidence>
<dbReference type="RefSeq" id="WP_189495969.1">
    <property type="nucleotide sequence ID" value="NZ_BMZH01000003.1"/>
</dbReference>
<feature type="region of interest" description="Disordered" evidence="1">
    <location>
        <begin position="1"/>
        <end position="24"/>
    </location>
</feature>
<accession>A0A8J3CNL2</accession>
<proteinExistence type="predicted"/>
<evidence type="ECO:0000313" key="2">
    <source>
        <dbReference type="EMBL" id="GHA88622.1"/>
    </source>
</evidence>
<comment type="caution">
    <text evidence="2">The sequence shown here is derived from an EMBL/GenBank/DDBJ whole genome shotgun (WGS) entry which is preliminary data.</text>
</comment>
<reference evidence="2" key="2">
    <citation type="submission" date="2020-09" db="EMBL/GenBank/DDBJ databases">
        <authorList>
            <person name="Sun Q."/>
            <person name="Kim S."/>
        </authorList>
    </citation>
    <scope>NUCLEOTIDE SEQUENCE</scope>
    <source>
        <strain evidence="2">KCTC 32513</strain>
    </source>
</reference>
<dbReference type="AlphaFoldDB" id="A0A8J3CNL2"/>
<sequence length="104" mass="12129">MTRNIDHITQIGGKKRPKDKDGQRYRPVVIETYRVTKSGKGHSLHARPVSEQGKFKPELDAECSRDMRRNYPTGTKFLVWAMLIHREGTDFVYTYGGWPHEIVR</sequence>
<evidence type="ECO:0000313" key="3">
    <source>
        <dbReference type="Proteomes" id="UP000634004"/>
    </source>
</evidence>
<organism evidence="2 3">
    <name type="scientific">Algimonas arctica</name>
    <dbReference type="NCBI Taxonomy" id="1479486"/>
    <lineage>
        <taxon>Bacteria</taxon>
        <taxon>Pseudomonadati</taxon>
        <taxon>Pseudomonadota</taxon>
        <taxon>Alphaproteobacteria</taxon>
        <taxon>Maricaulales</taxon>
        <taxon>Robiginitomaculaceae</taxon>
        <taxon>Algimonas</taxon>
    </lineage>
</organism>
<reference evidence="2" key="1">
    <citation type="journal article" date="2014" name="Int. J. Syst. Evol. Microbiol.">
        <title>Complete genome sequence of Corynebacterium casei LMG S-19264T (=DSM 44701T), isolated from a smear-ripened cheese.</title>
        <authorList>
            <consortium name="US DOE Joint Genome Institute (JGI-PGF)"/>
            <person name="Walter F."/>
            <person name="Albersmeier A."/>
            <person name="Kalinowski J."/>
            <person name="Ruckert C."/>
        </authorList>
    </citation>
    <scope>NUCLEOTIDE SEQUENCE</scope>
    <source>
        <strain evidence="2">KCTC 32513</strain>
    </source>
</reference>
<keyword evidence="3" id="KW-1185">Reference proteome</keyword>
<protein>
    <submittedName>
        <fullName evidence="2">Uncharacterized protein</fullName>
    </submittedName>
</protein>
<dbReference type="EMBL" id="BMZH01000003">
    <property type="protein sequence ID" value="GHA88622.1"/>
    <property type="molecule type" value="Genomic_DNA"/>
</dbReference>
<name>A0A8J3CNL2_9PROT</name>
<gene>
    <name evidence="2" type="ORF">GCM10009069_09500</name>
</gene>